<proteinExistence type="predicted"/>
<dbReference type="RefSeq" id="WP_210759839.1">
    <property type="nucleotide sequence ID" value="NZ_CP060139.1"/>
</dbReference>
<evidence type="ECO:0000313" key="2">
    <source>
        <dbReference type="Proteomes" id="UP000516305"/>
    </source>
</evidence>
<gene>
    <name evidence="1" type="ORF">H4K34_05585</name>
</gene>
<organism evidence="1 2">
    <name type="scientific">Croceimicrobium hydrocarbonivorans</name>
    <dbReference type="NCBI Taxonomy" id="2761580"/>
    <lineage>
        <taxon>Bacteria</taxon>
        <taxon>Pseudomonadati</taxon>
        <taxon>Bacteroidota</taxon>
        <taxon>Flavobacteriia</taxon>
        <taxon>Flavobacteriales</taxon>
        <taxon>Owenweeksiaceae</taxon>
        <taxon>Croceimicrobium</taxon>
    </lineage>
</organism>
<dbReference type="EMBL" id="CP060139">
    <property type="protein sequence ID" value="QNR25312.1"/>
    <property type="molecule type" value="Genomic_DNA"/>
</dbReference>
<evidence type="ECO:0000313" key="1">
    <source>
        <dbReference type="EMBL" id="QNR25312.1"/>
    </source>
</evidence>
<protein>
    <submittedName>
        <fullName evidence="1">Uncharacterized protein</fullName>
    </submittedName>
</protein>
<sequence>MLLVLVILVSACSTSDILPKSSEAHQNLYGSYIELDLKRSSKVPKVVGELISVNDSSIFIIHGEDGEVDHVEVMIDQIQGFRVYMFEPEYPVWSNIALSLMPISHGIVGVVSLPVNVVTMGVVNDQVKDRASHTDYEIPLSELYHFARFPQGFPPNLKFEELKAAPSRKKKG</sequence>
<keyword evidence="2" id="KW-1185">Reference proteome</keyword>
<dbReference type="AlphaFoldDB" id="A0A7H0VHW4"/>
<dbReference type="Proteomes" id="UP000516305">
    <property type="component" value="Chromosome"/>
</dbReference>
<reference evidence="1 2" key="1">
    <citation type="submission" date="2020-08" db="EMBL/GenBank/DDBJ databases">
        <title>Croceimicrobium hydrocarbonivorans gen. nov., sp. nov., a novel marine bacterium isolated from a bacterial consortium that degrades polyethylene terephthalate.</title>
        <authorList>
            <person name="Liu R."/>
        </authorList>
    </citation>
    <scope>NUCLEOTIDE SEQUENCE [LARGE SCALE GENOMIC DNA]</scope>
    <source>
        <strain evidence="1 2">A20-9</strain>
    </source>
</reference>
<name>A0A7H0VHW4_9FLAO</name>
<dbReference type="KEGG" id="chyd:H4K34_05585"/>
<accession>A0A7H0VHW4</accession>